<dbReference type="PRINTS" id="PR00368">
    <property type="entry name" value="FADPNR"/>
</dbReference>
<dbReference type="EMBL" id="JANFZH010000003">
    <property type="protein sequence ID" value="MCQ4838763.1"/>
    <property type="molecule type" value="Genomic_DNA"/>
</dbReference>
<dbReference type="RefSeq" id="WP_256191527.1">
    <property type="nucleotide sequence ID" value="NZ_JANFZG010000032.1"/>
</dbReference>
<organism evidence="5 6">
    <name type="scientific">Neglectibacter timonensis</name>
    <dbReference type="NCBI Taxonomy" id="1776382"/>
    <lineage>
        <taxon>Bacteria</taxon>
        <taxon>Bacillati</taxon>
        <taxon>Bacillota</taxon>
        <taxon>Clostridia</taxon>
        <taxon>Eubacteriales</taxon>
        <taxon>Oscillospiraceae</taxon>
        <taxon>Neglectibacter</taxon>
    </lineage>
</organism>
<dbReference type="SUPFAM" id="SSF51905">
    <property type="entry name" value="FAD/NAD(P)-binding domain"/>
    <property type="match status" value="2"/>
</dbReference>
<dbReference type="PANTHER" id="PTHR43429">
    <property type="entry name" value="PYRIDINE NUCLEOTIDE-DISULFIDE OXIDOREDUCTASE DOMAIN-CONTAINING"/>
    <property type="match status" value="1"/>
</dbReference>
<dbReference type="InterPro" id="IPR050260">
    <property type="entry name" value="FAD-bd_OxRdtase"/>
</dbReference>
<dbReference type="InterPro" id="IPR023753">
    <property type="entry name" value="FAD/NAD-binding_dom"/>
</dbReference>
<dbReference type="Pfam" id="PF07992">
    <property type="entry name" value="Pyr_redox_2"/>
    <property type="match status" value="1"/>
</dbReference>
<dbReference type="Gene3D" id="3.50.50.60">
    <property type="entry name" value="FAD/NAD(P)-binding domain"/>
    <property type="match status" value="2"/>
</dbReference>
<evidence type="ECO:0000256" key="3">
    <source>
        <dbReference type="ARBA" id="ARBA00022827"/>
    </source>
</evidence>
<reference evidence="5 6" key="1">
    <citation type="submission" date="2022-06" db="EMBL/GenBank/DDBJ databases">
        <title>Isolation of gut microbiota from human fecal samples.</title>
        <authorList>
            <person name="Pamer E.G."/>
            <person name="Barat B."/>
            <person name="Waligurski E."/>
            <person name="Medina S."/>
            <person name="Paddock L."/>
            <person name="Mostad J."/>
        </authorList>
    </citation>
    <scope>NUCLEOTIDE SEQUENCE [LARGE SCALE GENOMIC DNA]</scope>
    <source>
        <strain evidence="5 6">DFI.9.73</strain>
    </source>
</reference>
<gene>
    <name evidence="5" type="ORF">NE695_02405</name>
</gene>
<dbReference type="InterPro" id="IPR016156">
    <property type="entry name" value="FAD/NAD-linked_Rdtase_dimer_sf"/>
</dbReference>
<dbReference type="PANTHER" id="PTHR43429:SF3">
    <property type="entry name" value="NITRITE REDUCTASE [NAD(P)H]"/>
    <property type="match status" value="1"/>
</dbReference>
<keyword evidence="2" id="KW-0285">Flavoprotein</keyword>
<evidence type="ECO:0000256" key="1">
    <source>
        <dbReference type="ARBA" id="ARBA00001974"/>
    </source>
</evidence>
<comment type="cofactor">
    <cofactor evidence="1">
        <name>FAD</name>
        <dbReference type="ChEBI" id="CHEBI:57692"/>
    </cofactor>
</comment>
<evidence type="ECO:0000256" key="2">
    <source>
        <dbReference type="ARBA" id="ARBA00022630"/>
    </source>
</evidence>
<keyword evidence="3" id="KW-0274">FAD</keyword>
<dbReference type="PROSITE" id="PS51257">
    <property type="entry name" value="PROKAR_LIPOPROTEIN"/>
    <property type="match status" value="1"/>
</dbReference>
<feature type="domain" description="FAD/NAD(P)-binding" evidence="4">
    <location>
        <begin position="3"/>
        <end position="283"/>
    </location>
</feature>
<name>A0ABT1RVQ9_9FIRM</name>
<evidence type="ECO:0000313" key="5">
    <source>
        <dbReference type="EMBL" id="MCQ4838763.1"/>
    </source>
</evidence>
<accession>A0ABT1RVQ9</accession>
<evidence type="ECO:0000313" key="6">
    <source>
        <dbReference type="Proteomes" id="UP001524473"/>
    </source>
</evidence>
<proteinExistence type="predicted"/>
<dbReference type="Gene3D" id="3.30.390.30">
    <property type="match status" value="1"/>
</dbReference>
<comment type="caution">
    <text evidence="5">The sequence shown here is derived from an EMBL/GenBank/DDBJ whole genome shotgun (WGS) entry which is preliminary data.</text>
</comment>
<evidence type="ECO:0000259" key="4">
    <source>
        <dbReference type="Pfam" id="PF07992"/>
    </source>
</evidence>
<protein>
    <submittedName>
        <fullName evidence="5">FAD-dependent oxidoreductase</fullName>
    </submittedName>
</protein>
<dbReference type="Proteomes" id="UP001524473">
    <property type="component" value="Unassembled WGS sequence"/>
</dbReference>
<dbReference type="InterPro" id="IPR036188">
    <property type="entry name" value="FAD/NAD-bd_sf"/>
</dbReference>
<keyword evidence="6" id="KW-1185">Reference proteome</keyword>
<sequence>MKRYVIVGNGIAAAGCIEGIRKTDKNTPITVISGENYPVYCRPLISYYLQGRTSLEKMQYREGTFYRDNGCEVIYGETADRIDPAEHTVLLSNGETLPYDKLLIATGASPFLPHFDGIETVPQRFSFLTLDDTLALEKAICETSKVLIVGAGLIGLKCAEGLKDKVGQITVCDLADNVLSSILDDDTAPIVQAHLEQNGVEFLMGDSVNSFHGNTAVMQSSRQVEFDILVTAVGVRPNISLIADIGGEVNRGVVVNTKMETSIPDVFAAGDCSEGYDLSIGKNRVLALLPNAYIGGFTAGVNMADGNNYFDNAIPMNSIGFMGLHIMTAGSYAAEKDGGTVYSKMLSDSVKKFFVKEGKLKGYILIGDILGGGIYTSLIREKTPLDTLNFDSLTENASLFAFPCETRRKKLGSVVQYYVI</sequence>